<feature type="active site" description="Nucleophile" evidence="2">
    <location>
        <position position="16"/>
    </location>
</feature>
<comment type="similarity">
    <text evidence="1">Belongs to the GST superfamily. NadH family.</text>
</comment>
<dbReference type="GO" id="GO:1901170">
    <property type="term" value="P:naphthalene catabolic process"/>
    <property type="evidence" value="ECO:0007669"/>
    <property type="project" value="InterPro"/>
</dbReference>
<evidence type="ECO:0000313" key="4">
    <source>
        <dbReference type="EMBL" id="PTU31232.1"/>
    </source>
</evidence>
<evidence type="ECO:0000256" key="1">
    <source>
        <dbReference type="PIRNR" id="PIRNR006386"/>
    </source>
</evidence>
<dbReference type="PIRSF" id="PIRSF006386">
    <property type="entry name" value="HCCAis_GSTk"/>
    <property type="match status" value="1"/>
</dbReference>
<dbReference type="InterPro" id="IPR014440">
    <property type="entry name" value="HCCAis_GSTk"/>
</dbReference>
<dbReference type="Pfam" id="PF01323">
    <property type="entry name" value="DSBA"/>
    <property type="match status" value="1"/>
</dbReference>
<protein>
    <recommendedName>
        <fullName evidence="1">2-hydroxychromene-2-carboxylate isomerase</fullName>
        <ecNumber evidence="1">5.99.1.4</ecNumber>
    </recommendedName>
</protein>
<evidence type="ECO:0000259" key="3">
    <source>
        <dbReference type="Pfam" id="PF01323"/>
    </source>
</evidence>
<dbReference type="PANTHER" id="PTHR42943">
    <property type="entry name" value="GLUTATHIONE S-TRANSFERASE KAPPA"/>
    <property type="match status" value="1"/>
</dbReference>
<dbReference type="SUPFAM" id="SSF52833">
    <property type="entry name" value="Thioredoxin-like"/>
    <property type="match status" value="1"/>
</dbReference>
<dbReference type="RefSeq" id="WP_107939774.1">
    <property type="nucleotide sequence ID" value="NZ_QANS01000003.1"/>
</dbReference>
<dbReference type="EC" id="5.99.1.4" evidence="1"/>
<dbReference type="InterPro" id="IPR001853">
    <property type="entry name" value="DSBA-like_thioredoxin_dom"/>
</dbReference>
<dbReference type="InterPro" id="IPR051924">
    <property type="entry name" value="GST_Kappa/NadH"/>
</dbReference>
<proteinExistence type="inferred from homology"/>
<dbReference type="CDD" id="cd03022">
    <property type="entry name" value="DsbA_HCCA_Iso"/>
    <property type="match status" value="1"/>
</dbReference>
<comment type="catalytic activity">
    <reaction evidence="1">
        <text>2-hydroxychromene-2-carboxylate = (3E)-4-(2-hydroxyphenyl)-2-oxobut-3-enoate</text>
        <dbReference type="Rhea" id="RHEA:27401"/>
        <dbReference type="ChEBI" id="CHEBI:59350"/>
        <dbReference type="ChEBI" id="CHEBI:59353"/>
        <dbReference type="EC" id="5.99.1.4"/>
    </reaction>
</comment>
<dbReference type="Gene3D" id="3.40.30.10">
    <property type="entry name" value="Glutaredoxin"/>
    <property type="match status" value="1"/>
</dbReference>
<dbReference type="InterPro" id="IPR036249">
    <property type="entry name" value="Thioredoxin-like_sf"/>
</dbReference>
<dbReference type="EMBL" id="QANS01000003">
    <property type="protein sequence ID" value="PTU31232.1"/>
    <property type="molecule type" value="Genomic_DNA"/>
</dbReference>
<name>A0A2T5MF80_9GAMM</name>
<comment type="caution">
    <text evidence="4">The sequence shown here is derived from an EMBL/GenBank/DDBJ whole genome shotgun (WGS) entry which is preliminary data.</text>
</comment>
<dbReference type="GO" id="GO:0018845">
    <property type="term" value="F:2-hydroxychromene-2-carboxylate isomerase activity"/>
    <property type="evidence" value="ECO:0007669"/>
    <property type="project" value="UniProtKB-UniRule"/>
</dbReference>
<dbReference type="AlphaFoldDB" id="A0A2T5MF80"/>
<dbReference type="OrthoDB" id="5244108at2"/>
<dbReference type="GO" id="GO:0006749">
    <property type="term" value="P:glutathione metabolic process"/>
    <property type="evidence" value="ECO:0007669"/>
    <property type="project" value="TreeGrafter"/>
</dbReference>
<reference evidence="4 5" key="1">
    <citation type="submission" date="2018-04" db="EMBL/GenBank/DDBJ databases">
        <title>Novel species isolated from glacier.</title>
        <authorList>
            <person name="Liu Q."/>
            <person name="Xin Y.-H."/>
        </authorList>
    </citation>
    <scope>NUCLEOTIDE SEQUENCE [LARGE SCALE GENOMIC DNA]</scope>
    <source>
        <strain evidence="4 5">GT1R17</strain>
    </source>
</reference>
<dbReference type="Proteomes" id="UP000244248">
    <property type="component" value="Unassembled WGS sequence"/>
</dbReference>
<accession>A0A2T5MF80</accession>
<keyword evidence="5" id="KW-1185">Reference proteome</keyword>
<sequence>MFNKPNHLYYFFDFLSHNAWLAWQRSAKLATQHDLILEPVPVVFAGLLKAHNQVGPGEVPAKLRWMTWNVLRKSKQHGIAFAPPHTHPFNPLIALRVSCCDLPRAQRFDLITRLFSATWAESRAVSEPDVVSAVITEAGLNADALMAEAQTDAVKARLRENTDAAIAAGVFGVPTMLVRNELFWGFDDLENLENFLDGADPIGSDKEIYAGWFNLRASAQRKR</sequence>
<dbReference type="PANTHER" id="PTHR42943:SF2">
    <property type="entry name" value="GLUTATHIONE S-TRANSFERASE KAPPA 1"/>
    <property type="match status" value="1"/>
</dbReference>
<gene>
    <name evidence="4" type="ORF">CJD38_07720</name>
</gene>
<keyword evidence="1 4" id="KW-0413">Isomerase</keyword>
<dbReference type="GO" id="GO:0004602">
    <property type="term" value="F:glutathione peroxidase activity"/>
    <property type="evidence" value="ECO:0007669"/>
    <property type="project" value="TreeGrafter"/>
</dbReference>
<dbReference type="InterPro" id="IPR044087">
    <property type="entry name" value="NahD-like"/>
</dbReference>
<evidence type="ECO:0000313" key="5">
    <source>
        <dbReference type="Proteomes" id="UP000244248"/>
    </source>
</evidence>
<organism evidence="4 5">
    <name type="scientific">Stenotrophobium rhamnosiphilum</name>
    <dbReference type="NCBI Taxonomy" id="2029166"/>
    <lineage>
        <taxon>Bacteria</taxon>
        <taxon>Pseudomonadati</taxon>
        <taxon>Pseudomonadota</taxon>
        <taxon>Gammaproteobacteria</taxon>
        <taxon>Nevskiales</taxon>
        <taxon>Nevskiaceae</taxon>
        <taxon>Stenotrophobium</taxon>
    </lineage>
</organism>
<dbReference type="GO" id="GO:0004364">
    <property type="term" value="F:glutathione transferase activity"/>
    <property type="evidence" value="ECO:0007669"/>
    <property type="project" value="TreeGrafter"/>
</dbReference>
<evidence type="ECO:0000256" key="2">
    <source>
        <dbReference type="PIRSR" id="PIRSR006386-1"/>
    </source>
</evidence>
<feature type="domain" description="DSBA-like thioredoxin" evidence="3">
    <location>
        <begin position="10"/>
        <end position="196"/>
    </location>
</feature>